<feature type="transmembrane region" description="Helical" evidence="1">
    <location>
        <begin position="138"/>
        <end position="156"/>
    </location>
</feature>
<protein>
    <submittedName>
        <fullName evidence="2">Glucosyl transferase GtrII</fullName>
    </submittedName>
</protein>
<proteinExistence type="predicted"/>
<dbReference type="GO" id="GO:0016740">
    <property type="term" value="F:transferase activity"/>
    <property type="evidence" value="ECO:0007669"/>
    <property type="project" value="UniProtKB-KW"/>
</dbReference>
<dbReference type="RefSeq" id="WP_074789844.1">
    <property type="nucleotide sequence ID" value="NZ_FNZX01000005.1"/>
</dbReference>
<accession>A0A1H7HA36</accession>
<sequence>MNFTSQIETAFSKIKNHFTGTQITALISVLVAGLVAHGYVLFNRISYHDNAACLFSLGGTYESGRWVLGFIYDIQMMTTKLFSVPVFNGILSLIFIGFAAMLIVDMFQIKSKVAAAFIGAIMSVYPVVTSIFSFMFTAWEYFLALLLAVLAAKILLKSLSVKNFILSAVVLSLSLGIYQAFFAVTIAAFLVSLTLGVLKNEITSIGEYAKRGFTYLAELVAGLGIWGVMRFITQHIKGIEAVDYKGMDDGYSLALLPNQIIKSLSAFFGFRQAGINALLYLRAFTALVVVVTIIQLVVMLVRSSNKVGVKAISLVGLIFLPIGVNVVYLLSTSEEYHVDSLMVYGNIFVFLLPVFLIEMLDAQEFKAGVIRSLTSIATWIQILSLAVLTVGYIYLDNAAYMKAEIAEEQATAYYTELVANIKATEGFSDDMEIVFVGWENLSDGTNAKVDSVDQLEAVQLEKYPRFTDIITYGGSRYFMQEHLGFGNDLLIEDDGTYADSAEVQAMPTYPNDGSIAVIDGKVIVKLGE</sequence>
<dbReference type="InterPro" id="IPR025686">
    <property type="entry name" value="Glucos_trans_II"/>
</dbReference>
<dbReference type="AlphaFoldDB" id="A0A1H7HA36"/>
<evidence type="ECO:0000313" key="3">
    <source>
        <dbReference type="Proteomes" id="UP000182321"/>
    </source>
</evidence>
<dbReference type="Proteomes" id="UP000182321">
    <property type="component" value="Unassembled WGS sequence"/>
</dbReference>
<keyword evidence="1" id="KW-1133">Transmembrane helix</keyword>
<feature type="transmembrane region" description="Helical" evidence="1">
    <location>
        <begin position="372"/>
        <end position="395"/>
    </location>
</feature>
<organism evidence="2 3">
    <name type="scientific">Pseudobutyrivibrio ruminis</name>
    <dbReference type="NCBI Taxonomy" id="46206"/>
    <lineage>
        <taxon>Bacteria</taxon>
        <taxon>Bacillati</taxon>
        <taxon>Bacillota</taxon>
        <taxon>Clostridia</taxon>
        <taxon>Lachnospirales</taxon>
        <taxon>Lachnospiraceae</taxon>
        <taxon>Pseudobutyrivibrio</taxon>
    </lineage>
</organism>
<feature type="transmembrane region" description="Helical" evidence="1">
    <location>
        <begin position="308"/>
        <end position="329"/>
    </location>
</feature>
<dbReference type="EMBL" id="FNZX01000005">
    <property type="protein sequence ID" value="SEK47154.1"/>
    <property type="molecule type" value="Genomic_DNA"/>
</dbReference>
<feature type="transmembrane region" description="Helical" evidence="1">
    <location>
        <begin position="23"/>
        <end position="42"/>
    </location>
</feature>
<evidence type="ECO:0000313" key="2">
    <source>
        <dbReference type="EMBL" id="SEK47154.1"/>
    </source>
</evidence>
<keyword evidence="1" id="KW-0812">Transmembrane</keyword>
<gene>
    <name evidence="2" type="ORF">SAMN02910377_00981</name>
</gene>
<keyword evidence="3" id="KW-1185">Reference proteome</keyword>
<evidence type="ECO:0000256" key="1">
    <source>
        <dbReference type="SAM" id="Phobius"/>
    </source>
</evidence>
<name>A0A1H7HA36_9FIRM</name>
<feature type="transmembrane region" description="Helical" evidence="1">
    <location>
        <begin position="341"/>
        <end position="360"/>
    </location>
</feature>
<reference evidence="3" key="1">
    <citation type="submission" date="2016-10" db="EMBL/GenBank/DDBJ databases">
        <authorList>
            <person name="Varghese N."/>
        </authorList>
    </citation>
    <scope>NUCLEOTIDE SEQUENCE [LARGE SCALE GENOMIC DNA]</scope>
    <source>
        <strain evidence="3">ACV-9</strain>
    </source>
</reference>
<feature type="transmembrane region" description="Helical" evidence="1">
    <location>
        <begin position="86"/>
        <end position="104"/>
    </location>
</feature>
<feature type="transmembrane region" description="Helical" evidence="1">
    <location>
        <begin position="168"/>
        <end position="193"/>
    </location>
</feature>
<dbReference type="Pfam" id="PF14264">
    <property type="entry name" value="Glucos_trans_II"/>
    <property type="match status" value="1"/>
</dbReference>
<keyword evidence="1" id="KW-0472">Membrane</keyword>
<feature type="transmembrane region" description="Helical" evidence="1">
    <location>
        <begin position="279"/>
        <end position="301"/>
    </location>
</feature>
<feature type="transmembrane region" description="Helical" evidence="1">
    <location>
        <begin position="113"/>
        <end position="132"/>
    </location>
</feature>
<feature type="transmembrane region" description="Helical" evidence="1">
    <location>
        <begin position="213"/>
        <end position="232"/>
    </location>
</feature>
<keyword evidence="2" id="KW-0808">Transferase</keyword>